<accession>A0ABS8I997</accession>
<reference evidence="2 3" key="1">
    <citation type="journal article" date="2021" name="Microorganisms">
        <title>Genome Evolution of Filamentous Cyanobacterium Nostoc Species: From Facultative Symbiosis to Free Living.</title>
        <authorList>
            <person name="Huo D."/>
            <person name="Li H."/>
            <person name="Cai F."/>
            <person name="Guo X."/>
            <person name="Qiao Z."/>
            <person name="Wang W."/>
            <person name="Yu G."/>
            <person name="Li R."/>
        </authorList>
    </citation>
    <scope>NUCLEOTIDE SEQUENCE [LARGE SCALE GENOMIC DNA]</scope>
    <source>
        <strain evidence="2 3">CHAB 5714</strain>
    </source>
</reference>
<dbReference type="RefSeq" id="WP_229485698.1">
    <property type="nucleotide sequence ID" value="NZ_JAIVFQ010000020.1"/>
</dbReference>
<keyword evidence="1" id="KW-0472">Membrane</keyword>
<dbReference type="EMBL" id="JAIVFQ010000020">
    <property type="protein sequence ID" value="MCC5600632.1"/>
    <property type="molecule type" value="Genomic_DNA"/>
</dbReference>
<dbReference type="Proteomes" id="UP001199525">
    <property type="component" value="Unassembled WGS sequence"/>
</dbReference>
<organism evidence="2 3">
    <name type="scientific">Nostoc favosum CHAB5714</name>
    <dbReference type="NCBI Taxonomy" id="2780399"/>
    <lineage>
        <taxon>Bacteria</taxon>
        <taxon>Bacillati</taxon>
        <taxon>Cyanobacteriota</taxon>
        <taxon>Cyanophyceae</taxon>
        <taxon>Nostocales</taxon>
        <taxon>Nostocaceae</taxon>
        <taxon>Nostoc</taxon>
        <taxon>Nostoc favosum</taxon>
    </lineage>
</organism>
<evidence type="ECO:0000256" key="1">
    <source>
        <dbReference type="SAM" id="Phobius"/>
    </source>
</evidence>
<gene>
    <name evidence="2" type="ORF">LC586_15720</name>
</gene>
<comment type="caution">
    <text evidence="2">The sequence shown here is derived from an EMBL/GenBank/DDBJ whole genome shotgun (WGS) entry which is preliminary data.</text>
</comment>
<protein>
    <submittedName>
        <fullName evidence="2">Uncharacterized protein</fullName>
    </submittedName>
</protein>
<keyword evidence="3" id="KW-1185">Reference proteome</keyword>
<name>A0ABS8I997_9NOSO</name>
<proteinExistence type="predicted"/>
<feature type="transmembrane region" description="Helical" evidence="1">
    <location>
        <begin position="52"/>
        <end position="70"/>
    </location>
</feature>
<sequence>MTDIELYVWFVAGILLSTLVPVAVKWIKEVSDTTSHGFGDQLAKVWHFAKPYFRAMLGSMVLGLLILALYRSGQGGQAGIKHWATALIYGYSWDSTVQKISLTK</sequence>
<feature type="transmembrane region" description="Helical" evidence="1">
    <location>
        <begin position="7"/>
        <end position="27"/>
    </location>
</feature>
<keyword evidence="1" id="KW-0812">Transmembrane</keyword>
<evidence type="ECO:0000313" key="3">
    <source>
        <dbReference type="Proteomes" id="UP001199525"/>
    </source>
</evidence>
<evidence type="ECO:0000313" key="2">
    <source>
        <dbReference type="EMBL" id="MCC5600632.1"/>
    </source>
</evidence>
<keyword evidence="1" id="KW-1133">Transmembrane helix</keyword>